<dbReference type="SFLD" id="SFLDS00019">
    <property type="entry name" value="Glutathione_Transferase_(cytos"/>
    <property type="match status" value="1"/>
</dbReference>
<protein>
    <submittedName>
        <fullName evidence="4">Glutathione S-transferase</fullName>
    </submittedName>
</protein>
<dbReference type="Pfam" id="PF13417">
    <property type="entry name" value="GST_N_3"/>
    <property type="match status" value="1"/>
</dbReference>
<accession>Q9HFM8</accession>
<comment type="similarity">
    <text evidence="1">Belongs to the GST superfamily.</text>
</comment>
<proteinExistence type="inferred from homology"/>
<dbReference type="GO" id="GO:0016740">
    <property type="term" value="F:transferase activity"/>
    <property type="evidence" value="ECO:0007669"/>
    <property type="project" value="UniProtKB-KW"/>
</dbReference>
<reference evidence="4" key="2">
    <citation type="journal article" date="1996" name="Biochem. J.">
        <title>The genes YNI1 and YNR1, encoding nitrite reductase and nitrate reductase respectively in the yeast Hansenula polymorpha, are clustered and coordinately regulated.</title>
        <authorList>
            <person name="Brito N."/>
            <person name="Avila J."/>
            <person name="Perez M."/>
            <person name="Gonzalez C."/>
            <person name="Siverio J."/>
        </authorList>
    </citation>
    <scope>NUCLEOTIDE SEQUENCE</scope>
</reference>
<dbReference type="InterPro" id="IPR036249">
    <property type="entry name" value="Thioredoxin-like_sf"/>
</dbReference>
<dbReference type="EMBL" id="AJ223294">
    <property type="protein sequence ID" value="CAC16080.1"/>
    <property type="molecule type" value="Genomic_DNA"/>
</dbReference>
<feature type="domain" description="GST N-terminal" evidence="2">
    <location>
        <begin position="12"/>
        <end position="92"/>
    </location>
</feature>
<reference evidence="4" key="6">
    <citation type="submission" date="2000-11" db="EMBL/GenBank/DDBJ databases">
        <authorList>
            <person name="Siverio J.M."/>
        </authorList>
    </citation>
    <scope>NUCLEOTIDE SEQUENCE</scope>
</reference>
<organism evidence="4">
    <name type="scientific">Pichia angusta</name>
    <name type="common">Yeast</name>
    <name type="synonym">Hansenula polymorpha</name>
    <dbReference type="NCBI Taxonomy" id="870730"/>
    <lineage>
        <taxon>Eukaryota</taxon>
        <taxon>Fungi</taxon>
        <taxon>Dikarya</taxon>
        <taxon>Ascomycota</taxon>
        <taxon>Saccharomycotina</taxon>
        <taxon>Pichiomycetes</taxon>
        <taxon>Pichiales</taxon>
        <taxon>Pichiaceae</taxon>
        <taxon>Ogataea</taxon>
    </lineage>
</organism>
<dbReference type="Pfam" id="PF14497">
    <property type="entry name" value="GST_C_3"/>
    <property type="match status" value="1"/>
</dbReference>
<dbReference type="PANTHER" id="PTHR44051">
    <property type="entry name" value="GLUTATHIONE S-TRANSFERASE-RELATED"/>
    <property type="match status" value="1"/>
</dbReference>
<evidence type="ECO:0000259" key="3">
    <source>
        <dbReference type="PROSITE" id="PS50405"/>
    </source>
</evidence>
<dbReference type="Gene3D" id="1.20.1050.130">
    <property type="match status" value="1"/>
</dbReference>
<dbReference type="SUPFAM" id="SSF52833">
    <property type="entry name" value="Thioredoxin-like"/>
    <property type="match status" value="1"/>
</dbReference>
<reference evidence="4" key="1">
    <citation type="journal article" date="1995" name="FEBS Lett.">
        <title>Cloning and disruption of the YNR1 gene encoding the nitrate reductase apoenzyme of the yeast Hansenula polymorpha.</title>
        <authorList>
            <person name="Avila J."/>
            <person name="Perez M.D."/>
            <person name="Brito N."/>
            <person name="Gonzalez C."/>
            <person name="Siverio J.M."/>
        </authorList>
    </citation>
    <scope>NUCLEOTIDE SEQUENCE</scope>
</reference>
<dbReference type="SUPFAM" id="SSF47616">
    <property type="entry name" value="GST C-terminal domain-like"/>
    <property type="match status" value="1"/>
</dbReference>
<dbReference type="InterPro" id="IPR010987">
    <property type="entry name" value="Glutathione-S-Trfase_C-like"/>
</dbReference>
<evidence type="ECO:0000313" key="4">
    <source>
        <dbReference type="EMBL" id="CAC16080.1"/>
    </source>
</evidence>
<dbReference type="AlphaFoldDB" id="Q9HFM8"/>
<dbReference type="InterPro" id="IPR036282">
    <property type="entry name" value="Glutathione-S-Trfase_C_sf"/>
</dbReference>
<dbReference type="PANTHER" id="PTHR44051:SF8">
    <property type="entry name" value="GLUTATHIONE S-TRANSFERASE GSTA"/>
    <property type="match status" value="1"/>
</dbReference>
<dbReference type="PROSITE" id="PS50405">
    <property type="entry name" value="GST_CTER"/>
    <property type="match status" value="1"/>
</dbReference>
<dbReference type="InterPro" id="IPR004045">
    <property type="entry name" value="Glutathione_S-Trfase_N"/>
</dbReference>
<reference evidence="4" key="4">
    <citation type="journal article" date="1998" name="Biochem. J.">
        <title>Clustering of the YNA1 gene encoding a Zn(II)2Cys6 transcriptional factor in the yeast Hansenula polymorpha with the nitrate assimilation genes YNT1, YNI1 and YNR1 and its involvment in their transcriptional activation.</title>
        <authorList>
            <person name="Avila J."/>
            <person name="Gonzalez C."/>
            <person name="Brito N."/>
            <person name="Siverio J.M."/>
        </authorList>
    </citation>
    <scope>NUCLEOTIDE SEQUENCE</scope>
</reference>
<reference evidence="4" key="3">
    <citation type="journal article" date="1997" name="Biochem. J.">
        <title>The YNT1 gene encoding the nitrate transporter in the yeast Hansenula polymorpha is clustered with genes YNI1 and YNR1 encoding nitrite reductase and nitrate reductase, and its disruption causes inability to grow in nitrate.</title>
        <authorList>
            <person name="Perez M.D."/>
            <person name="Gonzalez C."/>
            <person name="Avila J."/>
            <person name="Brito N."/>
            <person name="Siverio J.M."/>
        </authorList>
    </citation>
    <scope>NUCLEOTIDE SEQUENCE</scope>
</reference>
<feature type="domain" description="GST C-terminal" evidence="3">
    <location>
        <begin position="93"/>
        <end position="206"/>
    </location>
</feature>
<evidence type="ECO:0000259" key="2">
    <source>
        <dbReference type="PROSITE" id="PS50404"/>
    </source>
</evidence>
<reference evidence="4" key="5">
    <citation type="submission" date="1998-11" db="EMBL/GenBank/DDBJ databases">
        <title>A second Zn(II)cCys6 transcriptional factor encoded by the YNA2 gene is indispensable for nitrate induction of the genes involved in nitrate assimilation in the yeast Hansenula polymorpha.</title>
        <authorList>
            <person name="Avila J."/>
            <person name="Gonzalez C."/>
            <person name="Brito N."/>
            <person name="Machin F."/>
            <person name="Perez M."/>
            <person name="Siverio J."/>
        </authorList>
    </citation>
    <scope>NUCLEOTIDE SEQUENCE</scope>
</reference>
<sequence>MSAIARKSYAYSLSSALAEGFGANARKVAILLNELGVDWKGEAVPRNEVRTSSEYVLLHPDRKVPVLKDGETTLIESAAIMQYLAEVYGSGKFLESKYDALAWVSLQNGLSSAVASLAHADDESQTEKAINNARHYLGLLENKLASSKSGYILDTGYTIADIAWIAFLDERRKEKLRLGSWDQFPNIAKWQKKVLARPAVAKAYEN</sequence>
<evidence type="ECO:0000256" key="1">
    <source>
        <dbReference type="ARBA" id="ARBA00007409"/>
    </source>
</evidence>
<dbReference type="InterPro" id="IPR040079">
    <property type="entry name" value="Glutathione_S-Trfase"/>
</dbReference>
<dbReference type="InterPro" id="IPR004046">
    <property type="entry name" value="GST_C"/>
</dbReference>
<dbReference type="PROSITE" id="PS50404">
    <property type="entry name" value="GST_NTER"/>
    <property type="match status" value="1"/>
</dbReference>
<name>Q9HFM8_PICAN</name>
<keyword evidence="4" id="KW-0808">Transferase</keyword>
<dbReference type="SFLD" id="SFLDG00358">
    <property type="entry name" value="Main_(cytGST)"/>
    <property type="match status" value="1"/>
</dbReference>